<evidence type="ECO:0000259" key="2">
    <source>
        <dbReference type="SMART" id="SM00854"/>
    </source>
</evidence>
<evidence type="ECO:0000313" key="4">
    <source>
        <dbReference type="Proteomes" id="UP001589833"/>
    </source>
</evidence>
<dbReference type="RefSeq" id="WP_273842283.1">
    <property type="nucleotide sequence ID" value="NZ_JAQQWT010000005.1"/>
</dbReference>
<dbReference type="SUPFAM" id="SSF56300">
    <property type="entry name" value="Metallo-dependent phosphatases"/>
    <property type="match status" value="1"/>
</dbReference>
<dbReference type="InterPro" id="IPR052169">
    <property type="entry name" value="CW_Biosynth-Accessory"/>
</dbReference>
<protein>
    <submittedName>
        <fullName evidence="3">CapA family protein</fullName>
    </submittedName>
</protein>
<comment type="similarity">
    <text evidence="1">Belongs to the CapA family.</text>
</comment>
<evidence type="ECO:0000256" key="1">
    <source>
        <dbReference type="ARBA" id="ARBA00005662"/>
    </source>
</evidence>
<dbReference type="Proteomes" id="UP001589833">
    <property type="component" value="Unassembled WGS sequence"/>
</dbReference>
<dbReference type="Pfam" id="PF09587">
    <property type="entry name" value="PGA_cap"/>
    <property type="match status" value="1"/>
</dbReference>
<dbReference type="SMART" id="SM00854">
    <property type="entry name" value="PGA_cap"/>
    <property type="match status" value="1"/>
</dbReference>
<comment type="caution">
    <text evidence="3">The sequence shown here is derived from an EMBL/GenBank/DDBJ whole genome shotgun (WGS) entry which is preliminary data.</text>
</comment>
<proteinExistence type="inferred from homology"/>
<accession>A0ABV6NLR1</accession>
<dbReference type="InterPro" id="IPR019079">
    <property type="entry name" value="Capsule_synth_CapA"/>
</dbReference>
<dbReference type="CDD" id="cd07381">
    <property type="entry name" value="MPP_CapA"/>
    <property type="match status" value="1"/>
</dbReference>
<dbReference type="InterPro" id="IPR029052">
    <property type="entry name" value="Metallo-depent_PP-like"/>
</dbReference>
<organism evidence="3 4">
    <name type="scientific">Halalkalibacter alkalisediminis</name>
    <dbReference type="NCBI Taxonomy" id="935616"/>
    <lineage>
        <taxon>Bacteria</taxon>
        <taxon>Bacillati</taxon>
        <taxon>Bacillota</taxon>
        <taxon>Bacilli</taxon>
        <taxon>Bacillales</taxon>
        <taxon>Bacillaceae</taxon>
        <taxon>Halalkalibacter</taxon>
    </lineage>
</organism>
<dbReference type="Gene3D" id="3.60.21.10">
    <property type="match status" value="1"/>
</dbReference>
<evidence type="ECO:0000313" key="3">
    <source>
        <dbReference type="EMBL" id="MFC0561038.1"/>
    </source>
</evidence>
<sequence length="387" mass="43697">MSKKLMLPEKVLKSIKKNKKRVNKHTLIASVLTLILLLITPLLESKKHADTYSNDSAIFTGTMVGDMMFGRHIEEVTKRYGHDYLFEHVKPFFQESDYSTGNFDQPVVLGEYEEIDKLIHFKTGVESVQVLERMNFTNVTLANTHTLDYGHKGLEDTIHTFENSTVGFVGAGRNLQDAQSILYEEVNGVTTATLGFTDAYVKGTRALDERGGILVADPDLFMPLVNEANEHADLVIVHMHWGQEYESHAHPRQVDMAKAIADAGADIIIGHHPHVLMSVDIYNDTLIMYSLGNFISDQGWSRTRDSVLAQYQLEEDGTGKLIFNPMRIREGQPKPLTGVSSAYHEARIFRQLTKETTDSDNWYKEEGKLIFEVDHSHVLEGISNDTE</sequence>
<dbReference type="PANTHER" id="PTHR33393:SF13">
    <property type="entry name" value="PGA BIOSYNTHESIS PROTEIN CAPA"/>
    <property type="match status" value="1"/>
</dbReference>
<dbReference type="EMBL" id="JBHLTR010000054">
    <property type="protein sequence ID" value="MFC0561038.1"/>
    <property type="molecule type" value="Genomic_DNA"/>
</dbReference>
<feature type="domain" description="Capsule synthesis protein CapA" evidence="2">
    <location>
        <begin position="60"/>
        <end position="298"/>
    </location>
</feature>
<reference evidence="3 4" key="1">
    <citation type="submission" date="2024-09" db="EMBL/GenBank/DDBJ databases">
        <authorList>
            <person name="Sun Q."/>
            <person name="Mori K."/>
        </authorList>
    </citation>
    <scope>NUCLEOTIDE SEQUENCE [LARGE SCALE GENOMIC DNA]</scope>
    <source>
        <strain evidence="3 4">NCAIM B.02301</strain>
    </source>
</reference>
<keyword evidence="4" id="KW-1185">Reference proteome</keyword>
<dbReference type="PANTHER" id="PTHR33393">
    <property type="entry name" value="POLYGLUTAMINE SYNTHESIS ACCESSORY PROTEIN RV0574C-RELATED"/>
    <property type="match status" value="1"/>
</dbReference>
<name>A0ABV6NLR1_9BACI</name>
<gene>
    <name evidence="3" type="ORF">ACFFH4_19010</name>
</gene>